<accession>A0ABP4IEJ3</accession>
<dbReference type="PANTHER" id="PTHR13800:SF12">
    <property type="entry name" value="TRANSIENT RECEPTOR POTENTIAL CATION CHANNEL SUBFAMILY M MEMBER-LIKE 2"/>
    <property type="match status" value="1"/>
</dbReference>
<feature type="domain" description="LSDAT prokaryote" evidence="1">
    <location>
        <begin position="20"/>
        <end position="216"/>
    </location>
</feature>
<dbReference type="InterPro" id="IPR050927">
    <property type="entry name" value="TRPM"/>
</dbReference>
<evidence type="ECO:0000313" key="2">
    <source>
        <dbReference type="EMBL" id="GAA1384395.1"/>
    </source>
</evidence>
<gene>
    <name evidence="2" type="ORF">GCM10009613_15230</name>
</gene>
<proteinExistence type="predicted"/>
<organism evidence="2 3">
    <name type="scientific">Pseudonocardia kongjuensis</name>
    <dbReference type="NCBI Taxonomy" id="102227"/>
    <lineage>
        <taxon>Bacteria</taxon>
        <taxon>Bacillati</taxon>
        <taxon>Actinomycetota</taxon>
        <taxon>Actinomycetes</taxon>
        <taxon>Pseudonocardiales</taxon>
        <taxon>Pseudonocardiaceae</taxon>
        <taxon>Pseudonocardia</taxon>
    </lineage>
</organism>
<comment type="caution">
    <text evidence="2">The sequence shown here is derived from an EMBL/GenBank/DDBJ whole genome shotgun (WGS) entry which is preliminary data.</text>
</comment>
<dbReference type="EMBL" id="BAAAJK010000005">
    <property type="protein sequence ID" value="GAA1384395.1"/>
    <property type="molecule type" value="Genomic_DNA"/>
</dbReference>
<dbReference type="InterPro" id="IPR041482">
    <property type="entry name" value="LSDAT_prok"/>
</dbReference>
<dbReference type="Proteomes" id="UP001501414">
    <property type="component" value="Unassembled WGS sequence"/>
</dbReference>
<reference evidence="3" key="1">
    <citation type="journal article" date="2019" name="Int. J. Syst. Evol. Microbiol.">
        <title>The Global Catalogue of Microorganisms (GCM) 10K type strain sequencing project: providing services to taxonomists for standard genome sequencing and annotation.</title>
        <authorList>
            <consortium name="The Broad Institute Genomics Platform"/>
            <consortium name="The Broad Institute Genome Sequencing Center for Infectious Disease"/>
            <person name="Wu L."/>
            <person name="Ma J."/>
        </authorList>
    </citation>
    <scope>NUCLEOTIDE SEQUENCE [LARGE SCALE GENOMIC DNA]</scope>
    <source>
        <strain evidence="3">JCM 11896</strain>
    </source>
</reference>
<protein>
    <recommendedName>
        <fullName evidence="1">LSDAT prokaryote domain-containing protein</fullName>
    </recommendedName>
</protein>
<name>A0ABP4IEJ3_9PSEU</name>
<dbReference type="PANTHER" id="PTHR13800">
    <property type="entry name" value="TRANSIENT RECEPTOR POTENTIAL CATION CHANNEL, SUBFAMILY M, MEMBER 6"/>
    <property type="match status" value="1"/>
</dbReference>
<evidence type="ECO:0000259" key="1">
    <source>
        <dbReference type="Pfam" id="PF18171"/>
    </source>
</evidence>
<dbReference type="Pfam" id="PF18171">
    <property type="entry name" value="LSDAT_prok"/>
    <property type="match status" value="1"/>
</dbReference>
<sequence length="230" mass="22588">MSEHSDVAATLTRMGIDVGRAVVVVIGGAGGMSDDAADGLTDVVRDGVLPAVERHGATVIDGGTDSGVMRLIGRARAAAGATFLLVGVAAEGTVTVPGGQAAQDDAAALEPHHTHVILVPGTQWGDESSWIAKVAGAVAGGEPSVTVLVNGGPIAFDDATRSVADGRSLLVVAGSGRAADAIADARTSGGGERNAVTIAASPFTEIVALDDPAAVAAAVSGALERQEAGR</sequence>
<evidence type="ECO:0000313" key="3">
    <source>
        <dbReference type="Proteomes" id="UP001501414"/>
    </source>
</evidence>
<keyword evidence="3" id="KW-1185">Reference proteome</keyword>